<name>A0ABV6KZZ6_9SPHI</name>
<keyword evidence="9" id="KW-1133">Transmembrane helix</keyword>
<evidence type="ECO:0000256" key="8">
    <source>
        <dbReference type="SAM" id="Coils"/>
    </source>
</evidence>
<reference evidence="11 12" key="1">
    <citation type="submission" date="2024-09" db="EMBL/GenBank/DDBJ databases">
        <authorList>
            <person name="Sun Q."/>
            <person name="Mori K."/>
        </authorList>
    </citation>
    <scope>NUCLEOTIDE SEQUENCE [LARGE SCALE GENOMIC DNA]</scope>
    <source>
        <strain evidence="11 12">NCAIM B.02415</strain>
    </source>
</reference>
<dbReference type="GO" id="GO:0016301">
    <property type="term" value="F:kinase activity"/>
    <property type="evidence" value="ECO:0007669"/>
    <property type="project" value="UniProtKB-KW"/>
</dbReference>
<keyword evidence="7" id="KW-0067">ATP-binding</keyword>
<dbReference type="PANTHER" id="PTHR41523:SF8">
    <property type="entry name" value="ETHYLENE RESPONSE SENSOR PROTEIN"/>
    <property type="match status" value="1"/>
</dbReference>
<evidence type="ECO:0000256" key="1">
    <source>
        <dbReference type="ARBA" id="ARBA00000085"/>
    </source>
</evidence>
<comment type="catalytic activity">
    <reaction evidence="1">
        <text>ATP + protein L-histidine = ADP + protein N-phospho-L-histidine.</text>
        <dbReference type="EC" id="2.7.13.3"/>
    </reaction>
</comment>
<dbReference type="RefSeq" id="WP_377020914.1">
    <property type="nucleotide sequence ID" value="NZ_JBHLTS010000004.1"/>
</dbReference>
<keyword evidence="8" id="KW-0175">Coiled coil</keyword>
<keyword evidence="9" id="KW-0472">Membrane</keyword>
<evidence type="ECO:0000256" key="2">
    <source>
        <dbReference type="ARBA" id="ARBA00012438"/>
    </source>
</evidence>
<organism evidence="11 12">
    <name type="scientific">Mucilaginibacter angelicae</name>
    <dbReference type="NCBI Taxonomy" id="869718"/>
    <lineage>
        <taxon>Bacteria</taxon>
        <taxon>Pseudomonadati</taxon>
        <taxon>Bacteroidota</taxon>
        <taxon>Sphingobacteriia</taxon>
        <taxon>Sphingobacteriales</taxon>
        <taxon>Sphingobacteriaceae</taxon>
        <taxon>Mucilaginibacter</taxon>
    </lineage>
</organism>
<dbReference type="SMART" id="SM00387">
    <property type="entry name" value="HATPase_c"/>
    <property type="match status" value="1"/>
</dbReference>
<keyword evidence="3" id="KW-0597">Phosphoprotein</keyword>
<dbReference type="PROSITE" id="PS50109">
    <property type="entry name" value="HIS_KIN"/>
    <property type="match status" value="1"/>
</dbReference>
<feature type="domain" description="Histidine kinase" evidence="10">
    <location>
        <begin position="632"/>
        <end position="823"/>
    </location>
</feature>
<dbReference type="InterPro" id="IPR011495">
    <property type="entry name" value="Sig_transdc_His_kin_sub2_dim/P"/>
</dbReference>
<gene>
    <name evidence="11" type="ORF">ACFFGT_02480</name>
</gene>
<evidence type="ECO:0000256" key="4">
    <source>
        <dbReference type="ARBA" id="ARBA00022679"/>
    </source>
</evidence>
<dbReference type="Pfam" id="PF07568">
    <property type="entry name" value="HisKA_2"/>
    <property type="match status" value="1"/>
</dbReference>
<dbReference type="Gene3D" id="3.30.565.10">
    <property type="entry name" value="Histidine kinase-like ATPase, C-terminal domain"/>
    <property type="match status" value="1"/>
</dbReference>
<dbReference type="InterPro" id="IPR005467">
    <property type="entry name" value="His_kinase_dom"/>
</dbReference>
<keyword evidence="12" id="KW-1185">Reference proteome</keyword>
<feature type="coiled-coil region" evidence="8">
    <location>
        <begin position="537"/>
        <end position="575"/>
    </location>
</feature>
<keyword evidence="6 11" id="KW-0418">Kinase</keyword>
<accession>A0ABV6KZZ6</accession>
<evidence type="ECO:0000256" key="9">
    <source>
        <dbReference type="SAM" id="Phobius"/>
    </source>
</evidence>
<keyword evidence="5" id="KW-0547">Nucleotide-binding</keyword>
<sequence length="823" mass="93178">MPDKKMHSYFYGAVQRKICFSLVLIAAWSRVQCQTDLKNSLNDLKTQFVTAKSDSQKTKLALTIGSFYLTNKVSTKAMRDSSRSYLAIAEALNNTSPLKDGSDAVKMLKLRILLLDNQAAEADKMIAESSGALYCKLHFLAGRYFLEKPGEEKADLDLAGSHFLSAQHYADKKGMPNISLINQAYFYNLMVERGIDETICNKYFDKILALCRAYKSKRVEIKLLQNRAINDLNHHNLPGYMIKTAAEARAGGEIAVEIFCLKEIADYNLRQGRIDSAEQQLNTVLKMYKALGYKNLQFTYDLLAGAALAKGNMEKGMRYSLATVKAAEETGTDHAINLFYNRLAGLCRDLGLKRQSLMWYRKWQEAAMRSETSFPYAAYSALANELISQGKARQVLKTLDSAARVFKFDANGMFLIPQLKADCYVALGKTDSAEFYNFSIIKNLENRGMKDYLYYQAYQNQAAFYIKQKKFEKASPFVEIPLNAGMGVVRAVDMAILQKFKFKIDSARGNYLSAINHFQASKNISDSIYNHVRVKQTEQLQLQYATAERDHENLILRNRNNLQRSELEKEGLNRKLISIALLGSVFVTGLTLYLYRAKQKNNKMLQIRQEEINKQNIQLSQLLQEKQWLMKEIHHRVKNNLQIISSLLNTQSSFLDNEQAITAIRDSQNRMQAISIVHQKLYQSDDLATVSLPVYIEDLARNIQDSFQTRQHVQFEIDITEAQLNTAQSVPLGLILNETITNSVKYAFTETEVGVISLSSSISPDNYYELEIRDNGRGLPEDFDIDSCTSLGMNLISGLTAQLGGRLDIRSEKGAVILVAFPL</sequence>
<feature type="transmembrane region" description="Helical" evidence="9">
    <location>
        <begin position="576"/>
        <end position="595"/>
    </location>
</feature>
<protein>
    <recommendedName>
        <fullName evidence="2">histidine kinase</fullName>
        <ecNumber evidence="2">2.7.13.3</ecNumber>
    </recommendedName>
</protein>
<dbReference type="SUPFAM" id="SSF48452">
    <property type="entry name" value="TPR-like"/>
    <property type="match status" value="1"/>
</dbReference>
<dbReference type="Pfam" id="PF02518">
    <property type="entry name" value="HATPase_c"/>
    <property type="match status" value="1"/>
</dbReference>
<dbReference type="PANTHER" id="PTHR41523">
    <property type="entry name" value="TWO-COMPONENT SYSTEM SENSOR PROTEIN"/>
    <property type="match status" value="1"/>
</dbReference>
<dbReference type="Gene3D" id="3.30.450.20">
    <property type="entry name" value="PAS domain"/>
    <property type="match status" value="1"/>
</dbReference>
<comment type="caution">
    <text evidence="11">The sequence shown here is derived from an EMBL/GenBank/DDBJ whole genome shotgun (WGS) entry which is preliminary data.</text>
</comment>
<dbReference type="Proteomes" id="UP001589828">
    <property type="component" value="Unassembled WGS sequence"/>
</dbReference>
<dbReference type="EMBL" id="JBHLTS010000004">
    <property type="protein sequence ID" value="MFC0513041.1"/>
    <property type="molecule type" value="Genomic_DNA"/>
</dbReference>
<dbReference type="InterPro" id="IPR011990">
    <property type="entry name" value="TPR-like_helical_dom_sf"/>
</dbReference>
<evidence type="ECO:0000256" key="3">
    <source>
        <dbReference type="ARBA" id="ARBA00022553"/>
    </source>
</evidence>
<proteinExistence type="predicted"/>
<evidence type="ECO:0000313" key="11">
    <source>
        <dbReference type="EMBL" id="MFC0513041.1"/>
    </source>
</evidence>
<dbReference type="EC" id="2.7.13.3" evidence="2"/>
<dbReference type="SUPFAM" id="SSF55874">
    <property type="entry name" value="ATPase domain of HSP90 chaperone/DNA topoisomerase II/histidine kinase"/>
    <property type="match status" value="1"/>
</dbReference>
<keyword evidence="4" id="KW-0808">Transferase</keyword>
<dbReference type="InterPro" id="IPR036890">
    <property type="entry name" value="HATPase_C_sf"/>
</dbReference>
<keyword evidence="9" id="KW-0812">Transmembrane</keyword>
<evidence type="ECO:0000256" key="7">
    <source>
        <dbReference type="ARBA" id="ARBA00022840"/>
    </source>
</evidence>
<evidence type="ECO:0000256" key="5">
    <source>
        <dbReference type="ARBA" id="ARBA00022741"/>
    </source>
</evidence>
<evidence type="ECO:0000256" key="6">
    <source>
        <dbReference type="ARBA" id="ARBA00022777"/>
    </source>
</evidence>
<dbReference type="InterPro" id="IPR003594">
    <property type="entry name" value="HATPase_dom"/>
</dbReference>
<evidence type="ECO:0000259" key="10">
    <source>
        <dbReference type="PROSITE" id="PS50109"/>
    </source>
</evidence>
<evidence type="ECO:0000313" key="12">
    <source>
        <dbReference type="Proteomes" id="UP001589828"/>
    </source>
</evidence>
<dbReference type="Gene3D" id="1.25.40.10">
    <property type="entry name" value="Tetratricopeptide repeat domain"/>
    <property type="match status" value="1"/>
</dbReference>